<evidence type="ECO:0000259" key="10">
    <source>
        <dbReference type="PROSITE" id="PS50109"/>
    </source>
</evidence>
<keyword evidence="12" id="KW-1185">Reference proteome</keyword>
<dbReference type="InterPro" id="IPR036890">
    <property type="entry name" value="HATPase_C_sf"/>
</dbReference>
<evidence type="ECO:0000313" key="11">
    <source>
        <dbReference type="EMBL" id="TYC09763.1"/>
    </source>
</evidence>
<gene>
    <name evidence="11" type="ORF">FXF65_32050</name>
</gene>
<evidence type="ECO:0000313" key="12">
    <source>
        <dbReference type="Proteomes" id="UP000322634"/>
    </source>
</evidence>
<keyword evidence="8" id="KW-0175">Coiled coil</keyword>
<evidence type="ECO:0000256" key="4">
    <source>
        <dbReference type="ARBA" id="ARBA00022553"/>
    </source>
</evidence>
<dbReference type="Gene3D" id="3.30.565.10">
    <property type="entry name" value="Histidine kinase-like ATPase, C-terminal domain"/>
    <property type="match status" value="1"/>
</dbReference>
<dbReference type="OrthoDB" id="340764at2"/>
<reference evidence="11 12" key="1">
    <citation type="submission" date="2019-08" db="EMBL/GenBank/DDBJ databases">
        <title>Actinomadura sp. nov. CYP1-5 isolated from mountain soil.</title>
        <authorList>
            <person name="Songsumanus A."/>
            <person name="Kuncharoen N."/>
            <person name="Kudo T."/>
            <person name="Yuki M."/>
            <person name="Igarashi Y."/>
            <person name="Tanasupawat S."/>
        </authorList>
    </citation>
    <scope>NUCLEOTIDE SEQUENCE [LARGE SCALE GENOMIC DNA]</scope>
    <source>
        <strain evidence="11 12">GKU157</strain>
    </source>
</reference>
<name>A0A5D0TVL2_9ACTN</name>
<keyword evidence="5" id="KW-0808">Transferase</keyword>
<organism evidence="11 12">
    <name type="scientific">Actinomadura syzygii</name>
    <dbReference type="NCBI Taxonomy" id="1427538"/>
    <lineage>
        <taxon>Bacteria</taxon>
        <taxon>Bacillati</taxon>
        <taxon>Actinomycetota</taxon>
        <taxon>Actinomycetes</taxon>
        <taxon>Streptosporangiales</taxon>
        <taxon>Thermomonosporaceae</taxon>
        <taxon>Actinomadura</taxon>
    </lineage>
</organism>
<dbReference type="InterPro" id="IPR004358">
    <property type="entry name" value="Sig_transdc_His_kin-like_C"/>
</dbReference>
<dbReference type="Proteomes" id="UP000322634">
    <property type="component" value="Unassembled WGS sequence"/>
</dbReference>
<dbReference type="PROSITE" id="PS50109">
    <property type="entry name" value="HIS_KIN"/>
    <property type="match status" value="1"/>
</dbReference>
<dbReference type="GO" id="GO:0000155">
    <property type="term" value="F:phosphorelay sensor kinase activity"/>
    <property type="evidence" value="ECO:0007669"/>
    <property type="project" value="InterPro"/>
</dbReference>
<dbReference type="EMBL" id="VSFF01000013">
    <property type="protein sequence ID" value="TYC09763.1"/>
    <property type="molecule type" value="Genomic_DNA"/>
</dbReference>
<dbReference type="InterPro" id="IPR005467">
    <property type="entry name" value="His_kinase_dom"/>
</dbReference>
<evidence type="ECO:0000256" key="1">
    <source>
        <dbReference type="ARBA" id="ARBA00000085"/>
    </source>
</evidence>
<dbReference type="PANTHER" id="PTHR43711:SF31">
    <property type="entry name" value="HISTIDINE KINASE"/>
    <property type="match status" value="1"/>
</dbReference>
<dbReference type="Pfam" id="PF02518">
    <property type="entry name" value="HATPase_c"/>
    <property type="match status" value="1"/>
</dbReference>
<dbReference type="GO" id="GO:0005886">
    <property type="term" value="C:plasma membrane"/>
    <property type="evidence" value="ECO:0007669"/>
    <property type="project" value="UniProtKB-SubCell"/>
</dbReference>
<keyword evidence="6 11" id="KW-0418">Kinase</keyword>
<comment type="caution">
    <text evidence="11">The sequence shown here is derived from an EMBL/GenBank/DDBJ whole genome shotgun (WGS) entry which is preliminary data.</text>
</comment>
<sequence length="577" mass="61621">MAEELLRLRISDEQGVFAVRQAGRHVAAAVGLDAQDQVRVATALSEVGRELFAHAGEVTVVFLLDGEQPPCLVVELDAEPARGADRPRDGAAAAARLLDAVEEAGAGRGVRLRKHLNPAALAVDGPALDELRGTLGRLRPVPALEELRTQNADLIEALEDVRRQREELRVLNAELEETNQGVMALYNELSVELEETNRGVVALYAELEEKTDQLREAGAAKNRFWANVSHELRTPVNGVIGLTRLLLDPAAEPLTGEQRHQISLIGDAGETLLALVGELLDMAKAEQGRLAPRRGVVRMPVLLRRLSDMLAPMAQPPRVELRTESDPAAPADVVTDEEMLTRILRNLLANGLKFTDDGEVRLTVRQTPDHLEFIVADTGVGIPPGEQERVFEEFYQVPGGKRGGTGLGLPYARHLARALGGDLLLTSEPGAGTTVTLRLPPHRSLAELGLGHVLVADADEAARRALRGLLHGAAERITEVADGPAVQDLLDTDLLDTDPPGLVLLGPNLAASDVAAALARPVPGAVVVLVVPADGVRPDESGPGQADAILPEDQLSPTMLADAVTRARAPRSQGTDR</sequence>
<dbReference type="SUPFAM" id="SSF55874">
    <property type="entry name" value="ATPase domain of HSP90 chaperone/DNA topoisomerase II/histidine kinase"/>
    <property type="match status" value="1"/>
</dbReference>
<keyword evidence="7" id="KW-0902">Two-component regulatory system</keyword>
<dbReference type="Pfam" id="PF00512">
    <property type="entry name" value="HisKA"/>
    <property type="match status" value="1"/>
</dbReference>
<evidence type="ECO:0000256" key="3">
    <source>
        <dbReference type="ARBA" id="ARBA00012438"/>
    </source>
</evidence>
<comment type="subcellular location">
    <subcellularLocation>
        <location evidence="2">Cell membrane</location>
    </subcellularLocation>
</comment>
<dbReference type="CDD" id="cd00082">
    <property type="entry name" value="HisKA"/>
    <property type="match status" value="1"/>
</dbReference>
<evidence type="ECO:0000256" key="2">
    <source>
        <dbReference type="ARBA" id="ARBA00004236"/>
    </source>
</evidence>
<evidence type="ECO:0000256" key="8">
    <source>
        <dbReference type="SAM" id="Coils"/>
    </source>
</evidence>
<dbReference type="SMART" id="SM00387">
    <property type="entry name" value="HATPase_c"/>
    <property type="match status" value="1"/>
</dbReference>
<dbReference type="EC" id="2.7.13.3" evidence="3"/>
<evidence type="ECO:0000256" key="6">
    <source>
        <dbReference type="ARBA" id="ARBA00022777"/>
    </source>
</evidence>
<proteinExistence type="predicted"/>
<feature type="coiled-coil region" evidence="8">
    <location>
        <begin position="144"/>
        <end position="188"/>
    </location>
</feature>
<dbReference type="PANTHER" id="PTHR43711">
    <property type="entry name" value="TWO-COMPONENT HISTIDINE KINASE"/>
    <property type="match status" value="1"/>
</dbReference>
<accession>A0A5D0TVL2</accession>
<comment type="catalytic activity">
    <reaction evidence="1">
        <text>ATP + protein L-histidine = ADP + protein N-phospho-L-histidine.</text>
        <dbReference type="EC" id="2.7.13.3"/>
    </reaction>
</comment>
<evidence type="ECO:0000256" key="5">
    <source>
        <dbReference type="ARBA" id="ARBA00022679"/>
    </source>
</evidence>
<dbReference type="SMART" id="SM00388">
    <property type="entry name" value="HisKA"/>
    <property type="match status" value="1"/>
</dbReference>
<dbReference type="InterPro" id="IPR036097">
    <property type="entry name" value="HisK_dim/P_sf"/>
</dbReference>
<dbReference type="Gene3D" id="1.10.287.130">
    <property type="match status" value="1"/>
</dbReference>
<dbReference type="InterPro" id="IPR003661">
    <property type="entry name" value="HisK_dim/P_dom"/>
</dbReference>
<evidence type="ECO:0000256" key="9">
    <source>
        <dbReference type="SAM" id="MobiDB-lite"/>
    </source>
</evidence>
<keyword evidence="4" id="KW-0597">Phosphoprotein</keyword>
<protein>
    <recommendedName>
        <fullName evidence="3">histidine kinase</fullName>
        <ecNumber evidence="3">2.7.13.3</ecNumber>
    </recommendedName>
</protein>
<dbReference type="SUPFAM" id="SSF47384">
    <property type="entry name" value="Homodimeric domain of signal transducing histidine kinase"/>
    <property type="match status" value="1"/>
</dbReference>
<dbReference type="PRINTS" id="PR00344">
    <property type="entry name" value="BCTRLSENSOR"/>
</dbReference>
<dbReference type="InterPro" id="IPR003594">
    <property type="entry name" value="HATPase_dom"/>
</dbReference>
<evidence type="ECO:0000256" key="7">
    <source>
        <dbReference type="ARBA" id="ARBA00023012"/>
    </source>
</evidence>
<dbReference type="InterPro" id="IPR050736">
    <property type="entry name" value="Sensor_HK_Regulatory"/>
</dbReference>
<feature type="region of interest" description="Disordered" evidence="9">
    <location>
        <begin position="537"/>
        <end position="577"/>
    </location>
</feature>
<dbReference type="RefSeq" id="WP_148353813.1">
    <property type="nucleotide sequence ID" value="NZ_JBHSBF010000018.1"/>
</dbReference>
<feature type="domain" description="Histidine kinase" evidence="10">
    <location>
        <begin position="227"/>
        <end position="443"/>
    </location>
</feature>
<dbReference type="AlphaFoldDB" id="A0A5D0TVL2"/>